<dbReference type="EMBL" id="FRBL01000005">
    <property type="protein sequence ID" value="SHL80713.1"/>
    <property type="molecule type" value="Genomic_DNA"/>
</dbReference>
<evidence type="ECO:0000313" key="3">
    <source>
        <dbReference type="Proteomes" id="UP000184420"/>
    </source>
</evidence>
<dbReference type="Proteomes" id="UP000184420">
    <property type="component" value="Unassembled WGS sequence"/>
</dbReference>
<evidence type="ECO:0000313" key="2">
    <source>
        <dbReference type="EMBL" id="SHL80713.1"/>
    </source>
</evidence>
<organism evidence="2 3">
    <name type="scientific">Chitinophaga jiangningensis</name>
    <dbReference type="NCBI Taxonomy" id="1419482"/>
    <lineage>
        <taxon>Bacteria</taxon>
        <taxon>Pseudomonadati</taxon>
        <taxon>Bacteroidota</taxon>
        <taxon>Chitinophagia</taxon>
        <taxon>Chitinophagales</taxon>
        <taxon>Chitinophagaceae</taxon>
        <taxon>Chitinophaga</taxon>
    </lineage>
</organism>
<dbReference type="Pfam" id="PF06445">
    <property type="entry name" value="GyrI-like"/>
    <property type="match status" value="1"/>
</dbReference>
<dbReference type="PIRSF" id="PIRSF031644">
    <property type="entry name" value="UCP031644"/>
    <property type="match status" value="1"/>
</dbReference>
<name>A0A1M7DMX5_9BACT</name>
<sequence length="201" mass="22972">MEKLDLTKAYKSYYTAGKAVELVNIEDALFLAIPGKGDPDGPAFAQDVEALYSIAYAIKFINKAAGQDFVVTKLEGYWWVDDTATDPLKVPRHLWNYELVLRLPDYVTHQQFVQAVTTTEKKKSNPRLRAVDLKEIEGGMAVQIMHTGPFSEEPASLQQLDAFMRARHLKFHGRHHEIYLSDFRKTEPAKLKTILRHSVRQ</sequence>
<dbReference type="Gene3D" id="3.20.80.10">
    <property type="entry name" value="Regulatory factor, effector binding domain"/>
    <property type="match status" value="1"/>
</dbReference>
<dbReference type="InterPro" id="IPR011256">
    <property type="entry name" value="Reg_factor_effector_dom_sf"/>
</dbReference>
<feature type="domain" description="GyrI-like small molecule binding" evidence="1">
    <location>
        <begin position="109"/>
        <end position="193"/>
    </location>
</feature>
<dbReference type="RefSeq" id="WP_073081561.1">
    <property type="nucleotide sequence ID" value="NZ_FRBL01000005.1"/>
</dbReference>
<dbReference type="InterPro" id="IPR008319">
    <property type="entry name" value="GyrI-like_CCH_Lin2189-like"/>
</dbReference>
<dbReference type="SUPFAM" id="SSF55136">
    <property type="entry name" value="Probable bacterial effector-binding domain"/>
    <property type="match status" value="1"/>
</dbReference>
<gene>
    <name evidence="2" type="ORF">SAMN05444266_10555</name>
</gene>
<protein>
    <recommendedName>
        <fullName evidence="1">GyrI-like small molecule binding domain-containing protein</fullName>
    </recommendedName>
</protein>
<reference evidence="2 3" key="1">
    <citation type="submission" date="2016-11" db="EMBL/GenBank/DDBJ databases">
        <authorList>
            <person name="Jaros S."/>
            <person name="Januszkiewicz K."/>
            <person name="Wedrychowicz H."/>
        </authorList>
    </citation>
    <scope>NUCLEOTIDE SEQUENCE [LARGE SCALE GENOMIC DNA]</scope>
    <source>
        <strain evidence="2 3">DSM 27406</strain>
    </source>
</reference>
<dbReference type="InterPro" id="IPR029442">
    <property type="entry name" value="GyrI-like"/>
</dbReference>
<dbReference type="AlphaFoldDB" id="A0A1M7DMX5"/>
<accession>A0A1M7DMX5</accession>
<keyword evidence="3" id="KW-1185">Reference proteome</keyword>
<dbReference type="OrthoDB" id="4772335at2"/>
<proteinExistence type="predicted"/>
<dbReference type="STRING" id="1419482.SAMN05444266_10555"/>
<evidence type="ECO:0000259" key="1">
    <source>
        <dbReference type="Pfam" id="PF06445"/>
    </source>
</evidence>